<evidence type="ECO:0000313" key="3">
    <source>
        <dbReference type="EMBL" id="QJH96393.1"/>
    </source>
</evidence>
<dbReference type="GO" id="GO:0016020">
    <property type="term" value="C:membrane"/>
    <property type="evidence" value="ECO:0007669"/>
    <property type="project" value="InterPro"/>
</dbReference>
<dbReference type="PANTHER" id="PTHR11927">
    <property type="entry name" value="GALACTOSIDE 2-L-FUCOSYLTRANSFERASE"/>
    <property type="match status" value="1"/>
</dbReference>
<dbReference type="PANTHER" id="PTHR11927:SF9">
    <property type="entry name" value="L-FUCOSYLTRANSFERASE"/>
    <property type="match status" value="1"/>
</dbReference>
<keyword evidence="2 3" id="KW-0808">Transferase</keyword>
<dbReference type="AlphaFoldDB" id="A0A6M3XH74"/>
<evidence type="ECO:0000256" key="1">
    <source>
        <dbReference type="ARBA" id="ARBA00022676"/>
    </source>
</evidence>
<keyword evidence="1" id="KW-0328">Glycosyltransferase</keyword>
<dbReference type="EMBL" id="MT144649">
    <property type="protein sequence ID" value="QJH96393.1"/>
    <property type="molecule type" value="Genomic_DNA"/>
</dbReference>
<gene>
    <name evidence="3" type="ORF">TM448B00717_0016</name>
</gene>
<dbReference type="GO" id="GO:0005975">
    <property type="term" value="P:carbohydrate metabolic process"/>
    <property type="evidence" value="ECO:0007669"/>
    <property type="project" value="InterPro"/>
</dbReference>
<protein>
    <submittedName>
        <fullName evidence="3">Putative glycosyltransferase</fullName>
    </submittedName>
</protein>
<evidence type="ECO:0000256" key="2">
    <source>
        <dbReference type="ARBA" id="ARBA00022679"/>
    </source>
</evidence>
<organism evidence="3">
    <name type="scientific">viral metagenome</name>
    <dbReference type="NCBI Taxonomy" id="1070528"/>
    <lineage>
        <taxon>unclassified sequences</taxon>
        <taxon>metagenomes</taxon>
        <taxon>organismal metagenomes</taxon>
    </lineage>
</organism>
<name>A0A6M3XH74_9ZZZZ</name>
<dbReference type="Pfam" id="PF01531">
    <property type="entry name" value="Glyco_transf_11"/>
    <property type="match status" value="1"/>
</dbReference>
<dbReference type="CDD" id="cd11301">
    <property type="entry name" value="Fut1_Fut2_like"/>
    <property type="match status" value="1"/>
</dbReference>
<reference evidence="3" key="1">
    <citation type="submission" date="2020-03" db="EMBL/GenBank/DDBJ databases">
        <title>The deep terrestrial virosphere.</title>
        <authorList>
            <person name="Holmfeldt K."/>
            <person name="Nilsson E."/>
            <person name="Simone D."/>
            <person name="Lopez-Fernandez M."/>
            <person name="Wu X."/>
            <person name="de Brujin I."/>
            <person name="Lundin D."/>
            <person name="Andersson A."/>
            <person name="Bertilsson S."/>
            <person name="Dopson M."/>
        </authorList>
    </citation>
    <scope>NUCLEOTIDE SEQUENCE</scope>
    <source>
        <strain evidence="3">TM448B00717</strain>
    </source>
</reference>
<sequence length="299" mass="34801">MIIIKPVGGLASQLHKYSVGKALAYKHGVQLKLDLSWFEDRPHTDTPWEYVIDRFDIKAEEASVSEIKKLKPCYIQVKVIRLIEKVFGIEFTFKKYSNKSFLSLKEFFALPDNLYLEGEFAGFKYIESVKNILQEEIKPKSNISISQKKYLKYILDFMPVVSIHFRRGDFISNKSAAKFHCVCSNDYYYTAMTDLEVRIGKYNLLVFSDDLDWVKEFFVFPDDSSVTYVEGLEDFEEFQLMSMCAHNIISNSGFSWFSAWLNPNDNIIMSPKKWVHDKNINKILLDDLDSGNVVFIDNE</sequence>
<dbReference type="GO" id="GO:0008107">
    <property type="term" value="F:galactoside 2-alpha-L-fucosyltransferase activity"/>
    <property type="evidence" value="ECO:0007669"/>
    <property type="project" value="InterPro"/>
</dbReference>
<dbReference type="InterPro" id="IPR002516">
    <property type="entry name" value="Glyco_trans_11"/>
</dbReference>
<proteinExistence type="predicted"/>
<accession>A0A6M3XH74</accession>